<evidence type="ECO:0000256" key="2">
    <source>
        <dbReference type="ARBA" id="ARBA00023125"/>
    </source>
</evidence>
<reference evidence="5" key="1">
    <citation type="submission" date="2021-04" db="EMBL/GenBank/DDBJ databases">
        <title>Ouciella asimina sp. nov., isolated from the surface seawater in the hydrothermal field of Okinawa Trough.</title>
        <authorList>
            <person name="Shuang W."/>
        </authorList>
    </citation>
    <scope>NUCLEOTIDE SEQUENCE</scope>
    <source>
        <strain evidence="5">LXI357</strain>
    </source>
</reference>
<dbReference type="GO" id="GO:0003700">
    <property type="term" value="F:DNA-binding transcription factor activity"/>
    <property type="evidence" value="ECO:0007669"/>
    <property type="project" value="InterPro"/>
</dbReference>
<accession>A0A8T4IBS7</accession>
<keyword evidence="6" id="KW-1185">Reference proteome</keyword>
<dbReference type="InterPro" id="IPR011991">
    <property type="entry name" value="ArsR-like_HTH"/>
</dbReference>
<dbReference type="PRINTS" id="PR00778">
    <property type="entry name" value="HTHARSR"/>
</dbReference>
<dbReference type="NCBIfam" id="NF033788">
    <property type="entry name" value="HTH_metalloreg"/>
    <property type="match status" value="1"/>
</dbReference>
<dbReference type="CDD" id="cd00090">
    <property type="entry name" value="HTH_ARSR"/>
    <property type="match status" value="1"/>
</dbReference>
<comment type="caution">
    <text evidence="5">The sequence shown here is derived from an EMBL/GenBank/DDBJ whole genome shotgun (WGS) entry which is preliminary data.</text>
</comment>
<gene>
    <name evidence="5" type="ORF">J7S20_02050</name>
</gene>
<dbReference type="InterPro" id="IPR036390">
    <property type="entry name" value="WH_DNA-bd_sf"/>
</dbReference>
<dbReference type="PANTHER" id="PTHR33154">
    <property type="entry name" value="TRANSCRIPTIONAL REGULATOR, ARSR FAMILY"/>
    <property type="match status" value="1"/>
</dbReference>
<dbReference type="SMART" id="SM00418">
    <property type="entry name" value="HTH_ARSR"/>
    <property type="match status" value="1"/>
</dbReference>
<evidence type="ECO:0000256" key="1">
    <source>
        <dbReference type="ARBA" id="ARBA00023015"/>
    </source>
</evidence>
<proteinExistence type="predicted"/>
<evidence type="ECO:0000256" key="3">
    <source>
        <dbReference type="ARBA" id="ARBA00023163"/>
    </source>
</evidence>
<keyword evidence="2" id="KW-0238">DNA-binding</keyword>
<organism evidence="5 6">
    <name type="scientific">Stakelama marina</name>
    <dbReference type="NCBI Taxonomy" id="2826939"/>
    <lineage>
        <taxon>Bacteria</taxon>
        <taxon>Pseudomonadati</taxon>
        <taxon>Pseudomonadota</taxon>
        <taxon>Alphaproteobacteria</taxon>
        <taxon>Sphingomonadales</taxon>
        <taxon>Sphingomonadaceae</taxon>
        <taxon>Stakelama</taxon>
    </lineage>
</organism>
<dbReference type="RefSeq" id="WP_284052567.1">
    <property type="nucleotide sequence ID" value="NZ_JAGRQC010000001.1"/>
</dbReference>
<dbReference type="InterPro" id="IPR036388">
    <property type="entry name" value="WH-like_DNA-bd_sf"/>
</dbReference>
<dbReference type="GO" id="GO:0003677">
    <property type="term" value="F:DNA binding"/>
    <property type="evidence" value="ECO:0007669"/>
    <property type="project" value="UniProtKB-KW"/>
</dbReference>
<dbReference type="Gene3D" id="1.10.10.10">
    <property type="entry name" value="Winged helix-like DNA-binding domain superfamily/Winged helix DNA-binding domain"/>
    <property type="match status" value="1"/>
</dbReference>
<dbReference type="SUPFAM" id="SSF46785">
    <property type="entry name" value="Winged helix' DNA-binding domain"/>
    <property type="match status" value="1"/>
</dbReference>
<dbReference type="EMBL" id="JAGRQC010000001">
    <property type="protein sequence ID" value="MBR0551284.1"/>
    <property type="molecule type" value="Genomic_DNA"/>
</dbReference>
<dbReference type="PROSITE" id="PS50987">
    <property type="entry name" value="HTH_ARSR_2"/>
    <property type="match status" value="1"/>
</dbReference>
<evidence type="ECO:0000259" key="4">
    <source>
        <dbReference type="PROSITE" id="PS50987"/>
    </source>
</evidence>
<dbReference type="InterPro" id="IPR051081">
    <property type="entry name" value="HTH_MetalResp_TranReg"/>
</dbReference>
<dbReference type="Proteomes" id="UP000676996">
    <property type="component" value="Unassembled WGS sequence"/>
</dbReference>
<dbReference type="PANTHER" id="PTHR33154:SF28">
    <property type="entry name" value="HTH-TYPE TRANSCRIPTIONAL REGULATOR YGAV-RELATED"/>
    <property type="match status" value="1"/>
</dbReference>
<sequence length="108" mass="11792">MKYDGPLELLKQNATDVAKHMRVLAHRDRLIMLCRMSDGEVSVGELVELTGLSQSAVSQHLAMLREAGAVESRAQAQTRLYHVADKQMEKIIGALCIAFAPTNGDEAA</sequence>
<dbReference type="InterPro" id="IPR001845">
    <property type="entry name" value="HTH_ArsR_DNA-bd_dom"/>
</dbReference>
<evidence type="ECO:0000313" key="6">
    <source>
        <dbReference type="Proteomes" id="UP000676996"/>
    </source>
</evidence>
<feature type="domain" description="HTH arsR-type" evidence="4">
    <location>
        <begin position="9"/>
        <end position="103"/>
    </location>
</feature>
<keyword evidence="1" id="KW-0805">Transcription regulation</keyword>
<keyword evidence="3" id="KW-0804">Transcription</keyword>
<dbReference type="Pfam" id="PF01022">
    <property type="entry name" value="HTH_5"/>
    <property type="match status" value="1"/>
</dbReference>
<name>A0A8T4IBS7_9SPHN</name>
<evidence type="ECO:0000313" key="5">
    <source>
        <dbReference type="EMBL" id="MBR0551284.1"/>
    </source>
</evidence>
<protein>
    <submittedName>
        <fullName evidence="5">Helix-turn-helix transcriptional regulator</fullName>
    </submittedName>
</protein>
<dbReference type="AlphaFoldDB" id="A0A8T4IBS7"/>